<feature type="domain" description="GGDEF" evidence="3">
    <location>
        <begin position="474"/>
        <end position="608"/>
    </location>
</feature>
<reference evidence="4 6" key="1">
    <citation type="submission" date="2018-05" db="EMBL/GenBank/DDBJ databases">
        <title>Genomic diversity of pathogens causing Blackleg of Potato in Pakistan.</title>
        <authorList>
            <person name="Sarfraz S."/>
            <person name="Riaz K."/>
            <person name="Oulghazi S."/>
            <person name="Cigna J."/>
            <person name="Sahi S.T."/>
            <person name="Khan S.H."/>
            <person name="Hameed A."/>
            <person name="Faure D."/>
        </authorList>
    </citation>
    <scope>NUCLEOTIDE SEQUENCE [LARGE SCALE GENOMIC DNA]</scope>
    <source>
        <strain evidence="4 6">SS70</strain>
    </source>
</reference>
<name>A0AAP2GEM6_9GAMM</name>
<dbReference type="InterPro" id="IPR043128">
    <property type="entry name" value="Rev_trsase/Diguanyl_cyclase"/>
</dbReference>
<sequence length="608" mass="69611">MTSPCHRCSEEQQDILARMLNIFDTQPAEELPRLTRITRTFFQVQGVVISLVNNNRQWFLSNANFPRQEPAIEFSFCVHTVNANAPLVIPDTLLDERFATNPMVTDANPIRFHASYPLRSSLGTPLGALCLYHHQPRAFSDEEMQQLSDLAFIVQTVLHKVEMQAREAIARERLYQSDYVNQQIFSRAAIGLAVVAPDKRPLKFNHAFCDMLGYDEETLLTLPVDNVVHPEDMPKLISDHDLLMSSNLLESTQQRRYIRADGSELWAQVSISVLYNPDGGKFGLLLALTDLSDQKASEQRLRCLSQELEHRVEQRTAELRQSHQFIQDITDHIPAMISCISPDNVLVFANRHLRKLIGHEHDTLYQRDIHEIFRPQELALFLPRLEESRQKRHPASFEHVLDMPDGQLITFHTELVPADTPELGTYILSTDITHLTVLRDQLAFEANHDHLTGLPNRRAVISYLNRQAGKKRRGALALLFFDINNFKHYNDQFGHDFGDRVIKTFARLLRQNTRSYDFIGRLAGDEFLMVIHEQRNLANEIRAITQKLKAKIEKPITIRQQTITLSASVGRAILPQGAPLNANELIRQADTAMYQAKRRHISPPEAAE</sequence>
<dbReference type="Gene3D" id="3.30.70.270">
    <property type="match status" value="1"/>
</dbReference>
<dbReference type="SUPFAM" id="SSF55785">
    <property type="entry name" value="PYP-like sensor domain (PAS domain)"/>
    <property type="match status" value="2"/>
</dbReference>
<dbReference type="InterPro" id="IPR000160">
    <property type="entry name" value="GGDEF_dom"/>
</dbReference>
<comment type="caution">
    <text evidence="4">The sequence shown here is derived from an EMBL/GenBank/DDBJ whole genome shotgun (WGS) entry which is preliminary data.</text>
</comment>
<evidence type="ECO:0000313" key="4">
    <source>
        <dbReference type="EMBL" id="PWD69016.1"/>
    </source>
</evidence>
<dbReference type="Pfam" id="PF01590">
    <property type="entry name" value="GAF"/>
    <property type="match status" value="1"/>
</dbReference>
<dbReference type="SUPFAM" id="SSF55781">
    <property type="entry name" value="GAF domain-like"/>
    <property type="match status" value="1"/>
</dbReference>
<dbReference type="Gene3D" id="3.30.450.20">
    <property type="entry name" value="PAS domain"/>
    <property type="match status" value="2"/>
</dbReference>
<dbReference type="InterPro" id="IPR035965">
    <property type="entry name" value="PAS-like_dom_sf"/>
</dbReference>
<dbReference type="InterPro" id="IPR000014">
    <property type="entry name" value="PAS"/>
</dbReference>
<dbReference type="InterPro" id="IPR003018">
    <property type="entry name" value="GAF"/>
</dbReference>
<dbReference type="Proteomes" id="UP000245055">
    <property type="component" value="Unassembled WGS sequence"/>
</dbReference>
<dbReference type="NCBIfam" id="TIGR00229">
    <property type="entry name" value="sensory_box"/>
    <property type="match status" value="2"/>
</dbReference>
<dbReference type="Gene3D" id="3.30.450.40">
    <property type="match status" value="1"/>
</dbReference>
<dbReference type="PROSITE" id="PS50113">
    <property type="entry name" value="PAC"/>
    <property type="match status" value="1"/>
</dbReference>
<dbReference type="SMART" id="SM00091">
    <property type="entry name" value="PAS"/>
    <property type="match status" value="2"/>
</dbReference>
<keyword evidence="7" id="KW-1185">Reference proteome</keyword>
<evidence type="ECO:0000313" key="5">
    <source>
        <dbReference type="EMBL" id="RJL66994.1"/>
    </source>
</evidence>
<dbReference type="InterPro" id="IPR029016">
    <property type="entry name" value="GAF-like_dom_sf"/>
</dbReference>
<dbReference type="InterPro" id="IPR000700">
    <property type="entry name" value="PAS-assoc_C"/>
</dbReference>
<feature type="domain" description="PAS" evidence="1">
    <location>
        <begin position="204"/>
        <end position="247"/>
    </location>
</feature>
<dbReference type="InterPro" id="IPR013656">
    <property type="entry name" value="PAS_4"/>
</dbReference>
<dbReference type="SMART" id="SM00086">
    <property type="entry name" value="PAC"/>
    <property type="match status" value="1"/>
</dbReference>
<dbReference type="CDD" id="cd01949">
    <property type="entry name" value="GGDEF"/>
    <property type="match status" value="1"/>
</dbReference>
<dbReference type="NCBIfam" id="TIGR00254">
    <property type="entry name" value="GGDEF"/>
    <property type="match status" value="1"/>
</dbReference>
<dbReference type="Proteomes" id="UP000266633">
    <property type="component" value="Unassembled WGS sequence"/>
</dbReference>
<dbReference type="CDD" id="cd00130">
    <property type="entry name" value="PAS"/>
    <property type="match status" value="1"/>
</dbReference>
<dbReference type="RefSeq" id="WP_024106207.1">
    <property type="nucleotide sequence ID" value="NZ_CP031560.1"/>
</dbReference>
<dbReference type="PANTHER" id="PTHR44757">
    <property type="entry name" value="DIGUANYLATE CYCLASE DGCP"/>
    <property type="match status" value="1"/>
</dbReference>
<dbReference type="InterPro" id="IPR052155">
    <property type="entry name" value="Biofilm_reg_signaling"/>
</dbReference>
<organism evidence="4 6">
    <name type="scientific">Dickeya dianthicola</name>
    <dbReference type="NCBI Taxonomy" id="204039"/>
    <lineage>
        <taxon>Bacteria</taxon>
        <taxon>Pseudomonadati</taxon>
        <taxon>Pseudomonadota</taxon>
        <taxon>Gammaproteobacteria</taxon>
        <taxon>Enterobacterales</taxon>
        <taxon>Pectobacteriaceae</taxon>
        <taxon>Dickeya</taxon>
    </lineage>
</organism>
<feature type="domain" description="PAC" evidence="2">
    <location>
        <begin position="251"/>
        <end position="303"/>
    </location>
</feature>
<dbReference type="Pfam" id="PF08448">
    <property type="entry name" value="PAS_4"/>
    <property type="match status" value="1"/>
</dbReference>
<dbReference type="Pfam" id="PF00990">
    <property type="entry name" value="GGDEF"/>
    <property type="match status" value="1"/>
</dbReference>
<proteinExistence type="predicted"/>
<evidence type="ECO:0000259" key="1">
    <source>
        <dbReference type="PROSITE" id="PS50112"/>
    </source>
</evidence>
<evidence type="ECO:0000313" key="7">
    <source>
        <dbReference type="Proteomes" id="UP000266633"/>
    </source>
</evidence>
<dbReference type="PROSITE" id="PS50112">
    <property type="entry name" value="PAS"/>
    <property type="match status" value="2"/>
</dbReference>
<dbReference type="PROSITE" id="PS50887">
    <property type="entry name" value="GGDEF"/>
    <property type="match status" value="1"/>
</dbReference>
<feature type="domain" description="PAS" evidence="1">
    <location>
        <begin position="322"/>
        <end position="392"/>
    </location>
</feature>
<dbReference type="InterPro" id="IPR001610">
    <property type="entry name" value="PAC"/>
</dbReference>
<protein>
    <submittedName>
        <fullName evidence="4 5">Diguanylate cyclase</fullName>
    </submittedName>
</protein>
<dbReference type="GeneID" id="49322379"/>
<dbReference type="InterPro" id="IPR013655">
    <property type="entry name" value="PAS_fold_3"/>
</dbReference>
<dbReference type="PANTHER" id="PTHR44757:SF2">
    <property type="entry name" value="BIOFILM ARCHITECTURE MAINTENANCE PROTEIN MBAA"/>
    <property type="match status" value="1"/>
</dbReference>
<dbReference type="Pfam" id="PF08447">
    <property type="entry name" value="PAS_3"/>
    <property type="match status" value="1"/>
</dbReference>
<reference evidence="5 7" key="2">
    <citation type="submission" date="2018-09" db="EMBL/GenBank/DDBJ databases">
        <title>Phylogenetic diversity of Pectobacterium and Dickeya strains causing blackleg disease of potato in Morocco.</title>
        <authorList>
            <person name="Oulghazi S."/>
            <person name="Moumni M."/>
            <person name="Faure D."/>
        </authorList>
    </citation>
    <scope>NUCLEOTIDE SEQUENCE [LARGE SCALE GENOMIC DNA]</scope>
    <source>
        <strain evidence="5 7">S4.16.03.LID</strain>
    </source>
</reference>
<dbReference type="EMBL" id="QZDO01000078">
    <property type="protein sequence ID" value="RJL66994.1"/>
    <property type="molecule type" value="Genomic_DNA"/>
</dbReference>
<dbReference type="SUPFAM" id="SSF55073">
    <property type="entry name" value="Nucleotide cyclase"/>
    <property type="match status" value="1"/>
</dbReference>
<accession>A0AAP2GEM6</accession>
<dbReference type="AlphaFoldDB" id="A0AAP2GEM6"/>
<dbReference type="SMART" id="SM00065">
    <property type="entry name" value="GAF"/>
    <property type="match status" value="1"/>
</dbReference>
<evidence type="ECO:0000313" key="6">
    <source>
        <dbReference type="Proteomes" id="UP000245055"/>
    </source>
</evidence>
<dbReference type="EMBL" id="QESZ01000042">
    <property type="protein sequence ID" value="PWD69016.1"/>
    <property type="molecule type" value="Genomic_DNA"/>
</dbReference>
<dbReference type="InterPro" id="IPR029787">
    <property type="entry name" value="Nucleotide_cyclase"/>
</dbReference>
<dbReference type="SMART" id="SM00267">
    <property type="entry name" value="GGDEF"/>
    <property type="match status" value="1"/>
</dbReference>
<evidence type="ECO:0000259" key="2">
    <source>
        <dbReference type="PROSITE" id="PS50113"/>
    </source>
</evidence>
<gene>
    <name evidence="5" type="ORF">D5077_19835</name>
    <name evidence="4" type="ORF">DF213_21160</name>
</gene>
<evidence type="ECO:0000259" key="3">
    <source>
        <dbReference type="PROSITE" id="PS50887"/>
    </source>
</evidence>